<comment type="caution">
    <text evidence="2">The sequence shown here is derived from an EMBL/GenBank/DDBJ whole genome shotgun (WGS) entry which is preliminary data.</text>
</comment>
<dbReference type="PANTHER" id="PTHR35486">
    <property type="entry name" value="EXPRESSED PROTEIN"/>
    <property type="match status" value="1"/>
</dbReference>
<organism evidence="2 3">
    <name type="scientific">Platanthera guangdongensis</name>
    <dbReference type="NCBI Taxonomy" id="2320717"/>
    <lineage>
        <taxon>Eukaryota</taxon>
        <taxon>Viridiplantae</taxon>
        <taxon>Streptophyta</taxon>
        <taxon>Embryophyta</taxon>
        <taxon>Tracheophyta</taxon>
        <taxon>Spermatophyta</taxon>
        <taxon>Magnoliopsida</taxon>
        <taxon>Liliopsida</taxon>
        <taxon>Asparagales</taxon>
        <taxon>Orchidaceae</taxon>
        <taxon>Orchidoideae</taxon>
        <taxon>Orchideae</taxon>
        <taxon>Orchidinae</taxon>
        <taxon>Platanthera</taxon>
    </lineage>
</organism>
<dbReference type="Proteomes" id="UP001412067">
    <property type="component" value="Unassembled WGS sequence"/>
</dbReference>
<keyword evidence="3" id="KW-1185">Reference proteome</keyword>
<feature type="compositionally biased region" description="Low complexity" evidence="1">
    <location>
        <begin position="88"/>
        <end position="102"/>
    </location>
</feature>
<gene>
    <name evidence="2" type="ORF">KSP40_PGU021456</name>
</gene>
<dbReference type="EMBL" id="JBBWWR010000017">
    <property type="protein sequence ID" value="KAK8945775.1"/>
    <property type="molecule type" value="Genomic_DNA"/>
</dbReference>
<name>A0ABR2LNG0_9ASPA</name>
<evidence type="ECO:0000313" key="2">
    <source>
        <dbReference type="EMBL" id="KAK8945775.1"/>
    </source>
</evidence>
<accession>A0ABR2LNG0</accession>
<proteinExistence type="predicted"/>
<evidence type="ECO:0000256" key="1">
    <source>
        <dbReference type="SAM" id="MobiDB-lite"/>
    </source>
</evidence>
<evidence type="ECO:0000313" key="3">
    <source>
        <dbReference type="Proteomes" id="UP001412067"/>
    </source>
</evidence>
<feature type="compositionally biased region" description="Polar residues" evidence="1">
    <location>
        <begin position="138"/>
        <end position="159"/>
    </location>
</feature>
<protein>
    <submittedName>
        <fullName evidence="2">Uncharacterized protein</fullName>
    </submittedName>
</protein>
<reference evidence="2 3" key="1">
    <citation type="journal article" date="2022" name="Nat. Plants">
        <title>Genomes of leafy and leafless Platanthera orchids illuminate the evolution of mycoheterotrophy.</title>
        <authorList>
            <person name="Li M.H."/>
            <person name="Liu K.W."/>
            <person name="Li Z."/>
            <person name="Lu H.C."/>
            <person name="Ye Q.L."/>
            <person name="Zhang D."/>
            <person name="Wang J.Y."/>
            <person name="Li Y.F."/>
            <person name="Zhong Z.M."/>
            <person name="Liu X."/>
            <person name="Yu X."/>
            <person name="Liu D.K."/>
            <person name="Tu X.D."/>
            <person name="Liu B."/>
            <person name="Hao Y."/>
            <person name="Liao X.Y."/>
            <person name="Jiang Y.T."/>
            <person name="Sun W.H."/>
            <person name="Chen J."/>
            <person name="Chen Y.Q."/>
            <person name="Ai Y."/>
            <person name="Zhai J.W."/>
            <person name="Wu S.S."/>
            <person name="Zhou Z."/>
            <person name="Hsiao Y.Y."/>
            <person name="Wu W.L."/>
            <person name="Chen Y.Y."/>
            <person name="Lin Y.F."/>
            <person name="Hsu J.L."/>
            <person name="Li C.Y."/>
            <person name="Wang Z.W."/>
            <person name="Zhao X."/>
            <person name="Zhong W.Y."/>
            <person name="Ma X.K."/>
            <person name="Ma L."/>
            <person name="Huang J."/>
            <person name="Chen G.Z."/>
            <person name="Huang M.Z."/>
            <person name="Huang L."/>
            <person name="Peng D.H."/>
            <person name="Luo Y.B."/>
            <person name="Zou S.Q."/>
            <person name="Chen S.P."/>
            <person name="Lan S."/>
            <person name="Tsai W.C."/>
            <person name="Van de Peer Y."/>
            <person name="Liu Z.J."/>
        </authorList>
    </citation>
    <scope>NUCLEOTIDE SEQUENCE [LARGE SCALE GENOMIC DNA]</scope>
    <source>
        <strain evidence="2">Lor288</strain>
    </source>
</reference>
<dbReference type="PANTHER" id="PTHR35486:SF1">
    <property type="entry name" value="OS02G0689500 PROTEIN"/>
    <property type="match status" value="1"/>
</dbReference>
<sequence length="231" mass="24035">MKCSVHPSNCGEGVCAFCLRERLSIITGSLAGNDDLLSPDDTQRSSVPPLLGGRQSALNKFDGKNLGARKLSLESPSPKKAESDDAVSGPSGSPSCLPGLTLGRKKRNKMTSLHVDPVNTRGMSPVSDEAAARGGLSAKQSPSRCTSSPPIRRQQSPRSFSSLALCLSPLGRPIPGNHGGNNLPDMTLPVKIRGTFNQQCGRGGGGGGIPDLPSALGTSRSRKLADLGKIW</sequence>
<feature type="region of interest" description="Disordered" evidence="1">
    <location>
        <begin position="30"/>
        <end position="159"/>
    </location>
</feature>